<keyword evidence="4" id="KW-1185">Reference proteome</keyword>
<dbReference type="Gene3D" id="3.80.10.10">
    <property type="entry name" value="Ribonuclease Inhibitor"/>
    <property type="match status" value="1"/>
</dbReference>
<evidence type="ECO:0000256" key="2">
    <source>
        <dbReference type="ARBA" id="ARBA00022737"/>
    </source>
</evidence>
<dbReference type="InterPro" id="IPR003591">
    <property type="entry name" value="Leu-rich_rpt_typical-subtyp"/>
</dbReference>
<dbReference type="InterPro" id="IPR050216">
    <property type="entry name" value="LRR_domain-containing"/>
</dbReference>
<dbReference type="InterPro" id="IPR001611">
    <property type="entry name" value="Leu-rich_rpt"/>
</dbReference>
<dbReference type="InterPro" id="IPR032675">
    <property type="entry name" value="LRR_dom_sf"/>
</dbReference>
<dbReference type="PANTHER" id="PTHR48051:SF1">
    <property type="entry name" value="RAS SUPPRESSOR PROTEIN 1"/>
    <property type="match status" value="1"/>
</dbReference>
<dbReference type="PANTHER" id="PTHR48051">
    <property type="match status" value="1"/>
</dbReference>
<dbReference type="EMBL" id="JAGTUF010000012">
    <property type="protein sequence ID" value="MBR9972624.1"/>
    <property type="molecule type" value="Genomic_DNA"/>
</dbReference>
<evidence type="ECO:0000256" key="1">
    <source>
        <dbReference type="ARBA" id="ARBA00022614"/>
    </source>
</evidence>
<dbReference type="Pfam" id="PF13855">
    <property type="entry name" value="LRR_8"/>
    <property type="match status" value="1"/>
</dbReference>
<protein>
    <submittedName>
        <fullName evidence="3">Leucine-rich repeat domain-containing protein</fullName>
    </submittedName>
</protein>
<dbReference type="Proteomes" id="UP000680714">
    <property type="component" value="Unassembled WGS sequence"/>
</dbReference>
<accession>A0ABS5IDY4</accession>
<name>A0ABS5IDY4_9PROT</name>
<dbReference type="Pfam" id="PF00560">
    <property type="entry name" value="LRR_1"/>
    <property type="match status" value="1"/>
</dbReference>
<comment type="caution">
    <text evidence="3">The sequence shown here is derived from an EMBL/GenBank/DDBJ whole genome shotgun (WGS) entry which is preliminary data.</text>
</comment>
<gene>
    <name evidence="3" type="ORF">KEC16_12940</name>
</gene>
<sequence length="601" mass="65990">MAWKLKKTIPLEPASVTDLIDGDLDAVTELDLKANGLRRLPDDLGRLHNLGVLDVGANKLTVLPDSLGDLSQLRDLKAYGNKLAALPPSIGHCVHLRSLDVYRNPLQTLPAQLAQLTRLEFLDFARTEISRLPPGLEKLPIRRLALSRRPDNADRTFAHWPVDDLTFRRSSAADIAATVALLPAVIQLHLFYNDLSTWPVALNQLDLVGLTIWGEEALGFPDLRVFPKLRSARLVDCKIDAIPAWVGALTALTELDLRRNQITILPRQLADLGDDLDLDLGSNPLTPPLDELAQQGTPALFAYLRTLADDSAPDPAQTAKTVPEQQVAPLVTQVVEGRLVVAPAVSPLEAEQPQLQAMHGETLDWAQQTLERTGNHPLLSRMVQRCVSLLGERVQALQVLPLAFANDRLRLVLDDYAQGNDDPLSAEQRGMCNALIGNIHMLLNWTQEWQEYKRKSNDPVAAEAAGQVQAMLKTLATALEPYRQAVDPALPPVINDLAEAARPGQKAEMVHGAMDGLNNVLAPLARQGLLTLTDKDKEEIRKTVVQHYTKRVLLLGDSLALVGCYFLLSHAPDLMALAQVLPLDYGWLRQVIAALRGMISG</sequence>
<dbReference type="SUPFAM" id="SSF52058">
    <property type="entry name" value="L domain-like"/>
    <property type="match status" value="1"/>
</dbReference>
<proteinExistence type="predicted"/>
<evidence type="ECO:0000313" key="4">
    <source>
        <dbReference type="Proteomes" id="UP000680714"/>
    </source>
</evidence>
<dbReference type="SMART" id="SM00369">
    <property type="entry name" value="LRR_TYP"/>
    <property type="match status" value="7"/>
</dbReference>
<reference evidence="3 4" key="1">
    <citation type="submission" date="2021-04" db="EMBL/GenBank/DDBJ databases">
        <title>Magnetospirillum sulfuroxidans sp. nov., a facultative chemolithoautotrophic sulfur-oxidizing alphaproteobacterium isolated from freshwater sediment and proposals for Paramagetospirillum gen. nov., and Magnetospirillaceae fam. nov.</title>
        <authorList>
            <person name="Koziaeva V."/>
            <person name="Geelhoed J.S."/>
            <person name="Sorokin D.Y."/>
            <person name="Grouzdev D.S."/>
        </authorList>
    </citation>
    <scope>NUCLEOTIDE SEQUENCE [LARGE SCALE GENOMIC DNA]</scope>
    <source>
        <strain evidence="3 4">J10</strain>
    </source>
</reference>
<dbReference type="RefSeq" id="WP_211549567.1">
    <property type="nucleotide sequence ID" value="NZ_JAGTUF010000012.1"/>
</dbReference>
<dbReference type="SMART" id="SM00364">
    <property type="entry name" value="LRR_BAC"/>
    <property type="match status" value="5"/>
</dbReference>
<evidence type="ECO:0000313" key="3">
    <source>
        <dbReference type="EMBL" id="MBR9972624.1"/>
    </source>
</evidence>
<keyword evidence="2" id="KW-0677">Repeat</keyword>
<organism evidence="3 4">
    <name type="scientific">Magnetospirillum sulfuroxidans</name>
    <dbReference type="NCBI Taxonomy" id="611300"/>
    <lineage>
        <taxon>Bacteria</taxon>
        <taxon>Pseudomonadati</taxon>
        <taxon>Pseudomonadota</taxon>
        <taxon>Alphaproteobacteria</taxon>
        <taxon>Rhodospirillales</taxon>
        <taxon>Rhodospirillaceae</taxon>
        <taxon>Magnetospirillum</taxon>
    </lineage>
</organism>
<keyword evidence="1" id="KW-0433">Leucine-rich repeat</keyword>